<feature type="compositionally biased region" description="Basic and acidic residues" evidence="1">
    <location>
        <begin position="323"/>
        <end position="332"/>
    </location>
</feature>
<evidence type="ECO:0000313" key="3">
    <source>
        <dbReference type="Proteomes" id="UP001172673"/>
    </source>
</evidence>
<dbReference type="PANTHER" id="PTHR10502:SF107">
    <property type="entry name" value="ANNEXIN ANXC4 (AFU_ORTHOLOGUE AFUA_3G07020)"/>
    <property type="match status" value="1"/>
</dbReference>
<evidence type="ECO:0008006" key="4">
    <source>
        <dbReference type="Google" id="ProtNLM"/>
    </source>
</evidence>
<name>A0AA38X8W5_9EURO</name>
<organism evidence="2 3">
    <name type="scientific">Cladophialophora chaetospira</name>
    <dbReference type="NCBI Taxonomy" id="386627"/>
    <lineage>
        <taxon>Eukaryota</taxon>
        <taxon>Fungi</taxon>
        <taxon>Dikarya</taxon>
        <taxon>Ascomycota</taxon>
        <taxon>Pezizomycotina</taxon>
        <taxon>Eurotiomycetes</taxon>
        <taxon>Chaetothyriomycetidae</taxon>
        <taxon>Chaetothyriales</taxon>
        <taxon>Herpotrichiellaceae</taxon>
        <taxon>Cladophialophora</taxon>
    </lineage>
</organism>
<dbReference type="GO" id="GO:0005509">
    <property type="term" value="F:calcium ion binding"/>
    <property type="evidence" value="ECO:0007669"/>
    <property type="project" value="InterPro"/>
</dbReference>
<dbReference type="GO" id="GO:0005737">
    <property type="term" value="C:cytoplasm"/>
    <property type="evidence" value="ECO:0007669"/>
    <property type="project" value="TreeGrafter"/>
</dbReference>
<dbReference type="GO" id="GO:0005544">
    <property type="term" value="F:calcium-dependent phospholipid binding"/>
    <property type="evidence" value="ECO:0007669"/>
    <property type="project" value="InterPro"/>
</dbReference>
<proteinExistence type="predicted"/>
<dbReference type="Proteomes" id="UP001172673">
    <property type="component" value="Unassembled WGS sequence"/>
</dbReference>
<feature type="compositionally biased region" description="Basic and acidic residues" evidence="1">
    <location>
        <begin position="53"/>
        <end position="77"/>
    </location>
</feature>
<gene>
    <name evidence="2" type="ORF">H2200_006794</name>
</gene>
<dbReference type="GO" id="GO:0005886">
    <property type="term" value="C:plasma membrane"/>
    <property type="evidence" value="ECO:0007669"/>
    <property type="project" value="TreeGrafter"/>
</dbReference>
<feature type="compositionally biased region" description="Basic and acidic residues" evidence="1">
    <location>
        <begin position="251"/>
        <end position="309"/>
    </location>
</feature>
<feature type="compositionally biased region" description="Basic and acidic residues" evidence="1">
    <location>
        <begin position="19"/>
        <end position="46"/>
    </location>
</feature>
<feature type="compositionally biased region" description="Basic and acidic residues" evidence="1">
    <location>
        <begin position="132"/>
        <end position="142"/>
    </location>
</feature>
<comment type="caution">
    <text evidence="2">The sequence shown here is derived from an EMBL/GenBank/DDBJ whole genome shotgun (WGS) entry which is preliminary data.</text>
</comment>
<sequence length="845" mass="96094">MSSMLGVRDERRSRSKSPGGRERDRSRSHSRDTRTRDEPDRDEYTSRRSSKIYRKEESGSEDDRRYQDKRSSKKYYESDEEEETRRTKSSSKKYADERDEGDRHGSYRSSKDPRSIDIPSDDDRGHRRSDKKSKSDSDSDRRKREKRERSSRKRYDDSEEESGSEARRRNKQSSSNGTYGAPPGSYPEVRPGAARHGSYGSTDPRYAAPGAFPSDRPAAQRQHSYSGTSGAQYANVDQFKYADPSQIAQQRKPEYERSRTSEYERSRPKDSRDSDSDRRRSKYESREPKVSKYDDDKYETREPKSKKYYDDDDDDKYGKGSRKHADDDDRYGKSSRKHDHNNDKYGSSTKDMTKKMAGLTVGSAALGAATLGVAQHNSHDGGKPPASPLLEAYTGTYQTISPMPSALVLANHKDDSDLSDLDLALEDDSDDPGAALKRKIRKLEKEKEKYAKGQKGGLTITERTEETRTRRLSNIDTNMKIEVREPGSIHRDRSPSMSILSPGGGAGHGKRKSVSFYDPTEDAKRIAAALSGTRAAPDPRPLVQILPRLSIDDLNALKIEYKNHAKVSGQGINMAKHIKMRVTGSLGKACYATALGRWESEAYWANSWYQGGASRRELLIESLMGRSNSDIREIKDCFKDKKYNDDLEKCIRTELKADKFRTCILLALEERRMPESSPIDIKLVKQDVVQLAEALESPGGETAMIKIIVVRSDAHLREVLRLFERTYGINFARQMISKSRNLVGETLAHVLNGALNRPMRDALLVHQAINETAPGKERTELLISRLVRMHWEPKHQEKVKAVFRERYGRSVEDAIKREVWSQIKTHEGRLAADFCFELVMSSSPY</sequence>
<feature type="compositionally biased region" description="Polar residues" evidence="1">
    <location>
        <begin position="221"/>
        <end position="232"/>
    </location>
</feature>
<evidence type="ECO:0000313" key="2">
    <source>
        <dbReference type="EMBL" id="KAJ9609023.1"/>
    </source>
</evidence>
<dbReference type="GO" id="GO:0012506">
    <property type="term" value="C:vesicle membrane"/>
    <property type="evidence" value="ECO:0007669"/>
    <property type="project" value="TreeGrafter"/>
</dbReference>
<reference evidence="2" key="1">
    <citation type="submission" date="2022-10" db="EMBL/GenBank/DDBJ databases">
        <title>Culturing micro-colonial fungi from biological soil crusts in the Mojave desert and describing Neophaeococcomyces mojavensis, and introducing the new genera and species Taxawa tesnikishii.</title>
        <authorList>
            <person name="Kurbessoian T."/>
            <person name="Stajich J.E."/>
        </authorList>
    </citation>
    <scope>NUCLEOTIDE SEQUENCE</scope>
    <source>
        <strain evidence="2">TK_41</strain>
    </source>
</reference>
<keyword evidence="3" id="KW-1185">Reference proteome</keyword>
<dbReference type="EMBL" id="JAPDRK010000009">
    <property type="protein sequence ID" value="KAJ9609023.1"/>
    <property type="molecule type" value="Genomic_DNA"/>
</dbReference>
<dbReference type="InterPro" id="IPR037104">
    <property type="entry name" value="Annexin_sf"/>
</dbReference>
<dbReference type="GO" id="GO:0005634">
    <property type="term" value="C:nucleus"/>
    <property type="evidence" value="ECO:0007669"/>
    <property type="project" value="TreeGrafter"/>
</dbReference>
<feature type="compositionally biased region" description="Basic residues" evidence="1">
    <location>
        <begin position="143"/>
        <end position="152"/>
    </location>
</feature>
<protein>
    <recommendedName>
        <fullName evidence="4">Annexin ANXC4</fullName>
    </recommendedName>
</protein>
<feature type="compositionally biased region" description="Basic and acidic residues" evidence="1">
    <location>
        <begin position="93"/>
        <end position="125"/>
    </location>
</feature>
<feature type="region of interest" description="Disordered" evidence="1">
    <location>
        <begin position="488"/>
        <end position="512"/>
    </location>
</feature>
<dbReference type="GO" id="GO:0001786">
    <property type="term" value="F:phosphatidylserine binding"/>
    <property type="evidence" value="ECO:0007669"/>
    <property type="project" value="TreeGrafter"/>
</dbReference>
<dbReference type="SUPFAM" id="SSF47874">
    <property type="entry name" value="Annexin"/>
    <property type="match status" value="1"/>
</dbReference>
<accession>A0AA38X8W5</accession>
<dbReference type="AlphaFoldDB" id="A0AA38X8W5"/>
<dbReference type="Gene3D" id="1.10.220.10">
    <property type="entry name" value="Annexin"/>
    <property type="match status" value="3"/>
</dbReference>
<feature type="region of interest" description="Disordered" evidence="1">
    <location>
        <begin position="1"/>
        <end position="351"/>
    </location>
</feature>
<dbReference type="PANTHER" id="PTHR10502">
    <property type="entry name" value="ANNEXIN"/>
    <property type="match status" value="1"/>
</dbReference>
<evidence type="ECO:0000256" key="1">
    <source>
        <dbReference type="SAM" id="MobiDB-lite"/>
    </source>
</evidence>